<evidence type="ECO:0000313" key="4">
    <source>
        <dbReference type="Proteomes" id="UP000215441"/>
    </source>
</evidence>
<evidence type="ECO:0000313" key="3">
    <source>
        <dbReference type="EMBL" id="OYD51328.1"/>
    </source>
</evidence>
<sequence>MDLPQMLDTFARMPAAEQQAWWRMAAGLLAVVVALLWLESRYFKPSRRVGSWLAVRLVSVLAALLAVAAVLLPARAVGGPAALGVFVLSLYTLGPVVWFGGHVLAGRWVRPALSRAESLVLGLTGLAIAAVPVYASLLAQSALQTAARDVAQRRELPASNPPLAHTVQPVQRYHLPGVGLIYTQSLLGTPDTRLLRVEQRHGGGQWPAHPHPVAHPSYCTHGNNVHLMWSAQEPPPYLRLHWAQSNGAPTKAEFTPQLAFDPATPVPDFPLTLRPDGADPAAPIARERAYLVLVKEGQAAQPQQAPMQQPPQTYTQMLGSPPEAGEVRTTDCVMAGFQLSPTVAKQGWQVQAMGLVFQLSIGGQPLRALVERK</sequence>
<dbReference type="Proteomes" id="UP000215441">
    <property type="component" value="Unassembled WGS sequence"/>
</dbReference>
<feature type="transmembrane region" description="Helical" evidence="2">
    <location>
        <begin position="119"/>
        <end position="139"/>
    </location>
</feature>
<evidence type="ECO:0000256" key="2">
    <source>
        <dbReference type="SAM" id="Phobius"/>
    </source>
</evidence>
<reference evidence="3 4" key="1">
    <citation type="submission" date="2017-07" db="EMBL/GenBank/DDBJ databases">
        <title>Acidovorax KNDSW TSA 6 genome sequence and assembly.</title>
        <authorList>
            <person name="Mayilraj S."/>
        </authorList>
    </citation>
    <scope>NUCLEOTIDE SEQUENCE [LARGE SCALE GENOMIC DNA]</scope>
    <source>
        <strain evidence="3 4">KNDSW-TSA6</strain>
    </source>
</reference>
<name>A0A235EQJ7_9BURK</name>
<dbReference type="AlphaFoldDB" id="A0A235EQJ7"/>
<organism evidence="3 4">
    <name type="scientific">Acidovorax kalamii</name>
    <dbReference type="NCBI Taxonomy" id="2004485"/>
    <lineage>
        <taxon>Bacteria</taxon>
        <taxon>Pseudomonadati</taxon>
        <taxon>Pseudomonadota</taxon>
        <taxon>Betaproteobacteria</taxon>
        <taxon>Burkholderiales</taxon>
        <taxon>Comamonadaceae</taxon>
        <taxon>Acidovorax</taxon>
    </lineage>
</organism>
<dbReference type="EMBL" id="NOIG01000004">
    <property type="protein sequence ID" value="OYD51328.1"/>
    <property type="molecule type" value="Genomic_DNA"/>
</dbReference>
<gene>
    <name evidence="3" type="ORF">CBY09_05760</name>
</gene>
<feature type="region of interest" description="Disordered" evidence="1">
    <location>
        <begin position="301"/>
        <end position="326"/>
    </location>
</feature>
<proteinExistence type="predicted"/>
<keyword evidence="2" id="KW-1133">Transmembrane helix</keyword>
<comment type="caution">
    <text evidence="3">The sequence shown here is derived from an EMBL/GenBank/DDBJ whole genome shotgun (WGS) entry which is preliminary data.</text>
</comment>
<keyword evidence="2" id="KW-0472">Membrane</keyword>
<dbReference type="OrthoDB" id="8565963at2"/>
<dbReference type="RefSeq" id="WP_094287316.1">
    <property type="nucleotide sequence ID" value="NZ_NOIG01000004.1"/>
</dbReference>
<evidence type="ECO:0000256" key="1">
    <source>
        <dbReference type="SAM" id="MobiDB-lite"/>
    </source>
</evidence>
<accession>A0A235EQJ7</accession>
<feature type="compositionally biased region" description="Low complexity" evidence="1">
    <location>
        <begin position="301"/>
        <end position="312"/>
    </location>
</feature>
<protein>
    <submittedName>
        <fullName evidence="3">Uncharacterized protein</fullName>
    </submittedName>
</protein>
<keyword evidence="4" id="KW-1185">Reference proteome</keyword>
<feature type="transmembrane region" description="Helical" evidence="2">
    <location>
        <begin position="20"/>
        <end position="38"/>
    </location>
</feature>
<feature type="transmembrane region" description="Helical" evidence="2">
    <location>
        <begin position="78"/>
        <end position="99"/>
    </location>
</feature>
<feature type="transmembrane region" description="Helical" evidence="2">
    <location>
        <begin position="50"/>
        <end position="72"/>
    </location>
</feature>
<keyword evidence="2" id="KW-0812">Transmembrane</keyword>